<evidence type="ECO:0000256" key="1">
    <source>
        <dbReference type="SAM" id="Phobius"/>
    </source>
</evidence>
<protein>
    <recommendedName>
        <fullName evidence="4">GAF domain-containing protein</fullName>
    </recommendedName>
</protein>
<dbReference type="SUPFAM" id="SSF55781">
    <property type="entry name" value="GAF domain-like"/>
    <property type="match status" value="1"/>
</dbReference>
<keyword evidence="1" id="KW-0472">Membrane</keyword>
<evidence type="ECO:0008006" key="4">
    <source>
        <dbReference type="Google" id="ProtNLM"/>
    </source>
</evidence>
<keyword evidence="3" id="KW-1185">Reference proteome</keyword>
<feature type="transmembrane region" description="Helical" evidence="1">
    <location>
        <begin position="9"/>
        <end position="30"/>
    </location>
</feature>
<dbReference type="AlphaFoldDB" id="A0A2W7NJ29"/>
<dbReference type="OrthoDB" id="1123380at2"/>
<dbReference type="Proteomes" id="UP000249239">
    <property type="component" value="Unassembled WGS sequence"/>
</dbReference>
<dbReference type="EMBL" id="QKZK01000012">
    <property type="protein sequence ID" value="PZX16714.1"/>
    <property type="molecule type" value="Genomic_DNA"/>
</dbReference>
<evidence type="ECO:0000313" key="3">
    <source>
        <dbReference type="Proteomes" id="UP000249239"/>
    </source>
</evidence>
<dbReference type="RefSeq" id="WP_111445556.1">
    <property type="nucleotide sequence ID" value="NZ_QKZK01000012.1"/>
</dbReference>
<dbReference type="InterPro" id="IPR029016">
    <property type="entry name" value="GAF-like_dom_sf"/>
</dbReference>
<evidence type="ECO:0000313" key="2">
    <source>
        <dbReference type="EMBL" id="PZX16714.1"/>
    </source>
</evidence>
<keyword evidence="1" id="KW-1133">Transmembrane helix</keyword>
<accession>A0A2W7NJ29</accession>
<sequence>MRIFLFKYLHFFIAGILLVFALAKFLSINISLPNHFFVIEFLSYLFILFLIVHLDKTYYKKIEREKQLQDEIESIKRTSESRESQLLMRIMKLESREREAILFSTHKKKTLHHLFIDTQKNQDINKNISIILKNFSKTYEIVSGIAYAYNKNNNLFVPCSTFAIDKEIEILPFKTGEGLCGQCATDKKISTITDIPTDYFEVSSGLGTNLPNIIYILPVIKDNQTIAMFEIGSFKEIDIEKIWPDINARITELC</sequence>
<organism evidence="2 3">
    <name type="scientific">Breznakibacter xylanolyticus</name>
    <dbReference type="NCBI Taxonomy" id="990"/>
    <lineage>
        <taxon>Bacteria</taxon>
        <taxon>Pseudomonadati</taxon>
        <taxon>Bacteroidota</taxon>
        <taxon>Bacteroidia</taxon>
        <taxon>Marinilabiliales</taxon>
        <taxon>Marinilabiliaceae</taxon>
        <taxon>Breznakibacter</taxon>
    </lineage>
</organism>
<dbReference type="Gene3D" id="3.30.450.40">
    <property type="match status" value="1"/>
</dbReference>
<feature type="transmembrane region" description="Helical" evidence="1">
    <location>
        <begin position="36"/>
        <end position="54"/>
    </location>
</feature>
<reference evidence="2 3" key="1">
    <citation type="submission" date="2018-06" db="EMBL/GenBank/DDBJ databases">
        <title>Genomic Encyclopedia of Archaeal and Bacterial Type Strains, Phase II (KMG-II): from individual species to whole genera.</title>
        <authorList>
            <person name="Goeker M."/>
        </authorList>
    </citation>
    <scope>NUCLEOTIDE SEQUENCE [LARGE SCALE GENOMIC DNA]</scope>
    <source>
        <strain evidence="2 3">DSM 6779</strain>
    </source>
</reference>
<comment type="caution">
    <text evidence="2">The sequence shown here is derived from an EMBL/GenBank/DDBJ whole genome shotgun (WGS) entry which is preliminary data.</text>
</comment>
<gene>
    <name evidence="2" type="ORF">LX69_01784</name>
</gene>
<proteinExistence type="predicted"/>
<keyword evidence="1" id="KW-0812">Transmembrane</keyword>
<name>A0A2W7NJ29_9BACT</name>